<gene>
    <name evidence="1" type="ORF">CLV31_103301</name>
</gene>
<sequence length="345" mass="39705">MRISTLFSIVFIFLGFGTALGQEREKLFDSNVPISMKMSFSIKELKAKTNDSTYMDTEIAVESAPGSWETYPFEVRTRGNFRLQNCFYPPMRIKLKKDDAKGTIFQGNRNLKLVLPCSKSKTADNFLGKEYLAYQLFEQVTEYTFETRLVKVELTNLDDKKAEPVTLLGILIEDDDEVAKRFKGEIVNKKIPPNIMEDYATVRHDLFQLMIGNTDWSGLYQHNQKVMVIGEKTIIPLAYDFDMTGLVNPPYAQVNSAVGIERVTDRMYRGFCRDKSIFEVVRAEFLEKEPAIFQTIEDTKGYFSDTDAKAARAFVKEFYDILKNDKLFQLKVVDSCRKLDGTYSF</sequence>
<proteinExistence type="predicted"/>
<keyword evidence="2" id="KW-1185">Reference proteome</keyword>
<dbReference type="AlphaFoldDB" id="A0A326RUL7"/>
<evidence type="ECO:0000313" key="2">
    <source>
        <dbReference type="Proteomes" id="UP000248917"/>
    </source>
</evidence>
<dbReference type="RefSeq" id="WP_111391956.1">
    <property type="nucleotide sequence ID" value="NZ_QKTX01000003.1"/>
</dbReference>
<comment type="caution">
    <text evidence="1">The sequence shown here is derived from an EMBL/GenBank/DDBJ whole genome shotgun (WGS) entry which is preliminary data.</text>
</comment>
<dbReference type="EMBL" id="QKTX01000003">
    <property type="protein sequence ID" value="PZV85509.1"/>
    <property type="molecule type" value="Genomic_DNA"/>
</dbReference>
<accession>A0A326RUL7</accession>
<dbReference type="Proteomes" id="UP000248917">
    <property type="component" value="Unassembled WGS sequence"/>
</dbReference>
<protein>
    <submittedName>
        <fullName evidence="1">Uncharacterized protein</fullName>
    </submittedName>
</protein>
<evidence type="ECO:0000313" key="1">
    <source>
        <dbReference type="EMBL" id="PZV85509.1"/>
    </source>
</evidence>
<reference evidence="1 2" key="1">
    <citation type="submission" date="2018-06" db="EMBL/GenBank/DDBJ databases">
        <title>Genomic Encyclopedia of Archaeal and Bacterial Type Strains, Phase II (KMG-II): from individual species to whole genera.</title>
        <authorList>
            <person name="Goeker M."/>
        </authorList>
    </citation>
    <scope>NUCLEOTIDE SEQUENCE [LARGE SCALE GENOMIC DNA]</scope>
    <source>
        <strain evidence="1 2">T4</strain>
    </source>
</reference>
<dbReference type="OrthoDB" id="662693at2"/>
<name>A0A326RUL7_9BACT</name>
<organism evidence="1 2">
    <name type="scientific">Algoriphagus aquaeductus</name>
    <dbReference type="NCBI Taxonomy" id="475299"/>
    <lineage>
        <taxon>Bacteria</taxon>
        <taxon>Pseudomonadati</taxon>
        <taxon>Bacteroidota</taxon>
        <taxon>Cytophagia</taxon>
        <taxon>Cytophagales</taxon>
        <taxon>Cyclobacteriaceae</taxon>
        <taxon>Algoriphagus</taxon>
    </lineage>
</organism>